<feature type="binding site" evidence="2">
    <location>
        <position position="23"/>
    </location>
    <ligand>
        <name>Mg(2+)</name>
        <dbReference type="ChEBI" id="CHEBI:18420"/>
        <label>3</label>
    </ligand>
</feature>
<comment type="catalytic activity">
    <reaction evidence="2">
        <text>thiamine phosphate + ATP = thiamine diphosphate + ADP</text>
        <dbReference type="Rhea" id="RHEA:15913"/>
        <dbReference type="ChEBI" id="CHEBI:30616"/>
        <dbReference type="ChEBI" id="CHEBI:37575"/>
        <dbReference type="ChEBI" id="CHEBI:58937"/>
        <dbReference type="ChEBI" id="CHEBI:456216"/>
        <dbReference type="EC" id="2.7.4.16"/>
    </reaction>
</comment>
<accession>A0ABV7ZFE7</accession>
<feature type="domain" description="PurM-like N-terminal" evidence="3">
    <location>
        <begin position="22"/>
        <end position="131"/>
    </location>
</feature>
<reference evidence="5" key="1">
    <citation type="journal article" date="2019" name="Int. J. Syst. Evol. Microbiol.">
        <title>The Global Catalogue of Microorganisms (GCM) 10K type strain sequencing project: providing services to taxonomists for standard genome sequencing and annotation.</title>
        <authorList>
            <consortium name="The Broad Institute Genomics Platform"/>
            <consortium name="The Broad Institute Genome Sequencing Center for Infectious Disease"/>
            <person name="Wu L."/>
            <person name="Ma J."/>
        </authorList>
    </citation>
    <scope>NUCLEOTIDE SEQUENCE [LARGE SCALE GENOMIC DNA]</scope>
    <source>
        <strain evidence="5">CCUG 53816</strain>
    </source>
</reference>
<dbReference type="PANTHER" id="PTHR30270:SF0">
    <property type="entry name" value="THIAMINE-MONOPHOSPHATE KINASE"/>
    <property type="match status" value="1"/>
</dbReference>
<sequence>MDLEAYFLKILRASGITQGVGDDGVFLPTRGGVVCALDIFAQGVHFKPEWLGFERVGYKAMVINVSDMIAMNATPKFALLGVSLDRRMDRRAICDLVAGIKRACEEFKLVVIGGDSVVGDRLHLSITMLGTARKLLERKGAKRGDYIAHTGTLGQSYKALCALFRGGKPSPKNKFFTPRLKHARFMAKARKFLHAGLDISDGVLAECNRLSECNRLAFKLYKPYERAFKSGEEYEMLLCFARKDRLALLRLARAHRVRLHIIGEVCPGQSHYPALVWHKSS</sequence>
<dbReference type="Pfam" id="PF00586">
    <property type="entry name" value="AIRS"/>
    <property type="match status" value="1"/>
</dbReference>
<feature type="binding site" evidence="2">
    <location>
        <position position="198"/>
    </location>
    <ligand>
        <name>Mg(2+)</name>
        <dbReference type="ChEBI" id="CHEBI:18420"/>
        <label>3</label>
    </ligand>
</feature>
<dbReference type="CDD" id="cd02194">
    <property type="entry name" value="ThiL"/>
    <property type="match status" value="1"/>
</dbReference>
<keyword evidence="2" id="KW-0067">ATP-binding</keyword>
<evidence type="ECO:0000256" key="2">
    <source>
        <dbReference type="HAMAP-Rule" id="MF_02128"/>
    </source>
</evidence>
<dbReference type="GO" id="GO:0009030">
    <property type="term" value="F:thiamine-phosphate kinase activity"/>
    <property type="evidence" value="ECO:0007669"/>
    <property type="project" value="UniProtKB-EC"/>
</dbReference>
<name>A0ABV7ZFE7_9HELI</name>
<dbReference type="PIRSF" id="PIRSF005303">
    <property type="entry name" value="Thiam_monoph_kin"/>
    <property type="match status" value="1"/>
</dbReference>
<dbReference type="InterPro" id="IPR036921">
    <property type="entry name" value="PurM-like_N_sf"/>
</dbReference>
<feature type="binding site" evidence="2">
    <location>
        <position position="138"/>
    </location>
    <ligand>
        <name>ATP</name>
        <dbReference type="ChEBI" id="CHEBI:30616"/>
    </ligand>
</feature>
<protein>
    <recommendedName>
        <fullName evidence="2">Thiamine-monophosphate kinase</fullName>
        <shortName evidence="2">TMP kinase</shortName>
        <shortName evidence="2">Thiamine-phosphate kinase</shortName>
        <ecNumber evidence="2">2.7.4.16</ecNumber>
    </recommendedName>
</protein>
<dbReference type="PANTHER" id="PTHR30270">
    <property type="entry name" value="THIAMINE-MONOPHOSPHATE KINASE"/>
    <property type="match status" value="1"/>
</dbReference>
<keyword evidence="2 4" id="KW-0808">Transferase</keyword>
<dbReference type="Proteomes" id="UP001595783">
    <property type="component" value="Unassembled WGS sequence"/>
</dbReference>
<feature type="binding site" evidence="2">
    <location>
        <position position="201"/>
    </location>
    <ligand>
        <name>Mg(2+)</name>
        <dbReference type="ChEBI" id="CHEBI:18420"/>
        <label>5</label>
    </ligand>
</feature>
<feature type="binding site" evidence="2">
    <location>
        <position position="38"/>
    </location>
    <ligand>
        <name>Mg(2+)</name>
        <dbReference type="ChEBI" id="CHEBI:18420"/>
        <label>2</label>
    </ligand>
</feature>
<comment type="caution">
    <text evidence="4">The sequence shown here is derived from an EMBL/GenBank/DDBJ whole genome shotgun (WGS) entry which is preliminary data.</text>
</comment>
<dbReference type="SUPFAM" id="SSF56042">
    <property type="entry name" value="PurM C-terminal domain-like"/>
    <property type="match status" value="1"/>
</dbReference>
<evidence type="ECO:0000313" key="4">
    <source>
        <dbReference type="EMBL" id="MFC3846999.1"/>
    </source>
</evidence>
<feature type="binding site" evidence="2">
    <location>
        <position position="115"/>
    </location>
    <ligand>
        <name>Mg(2+)</name>
        <dbReference type="ChEBI" id="CHEBI:18420"/>
        <label>1</label>
    </ligand>
</feature>
<dbReference type="RefSeq" id="WP_104751675.1">
    <property type="nucleotide sequence ID" value="NZ_FZMF01000003.1"/>
</dbReference>
<organism evidence="4 5">
    <name type="scientific">Helicobacter baculiformis</name>
    <dbReference type="NCBI Taxonomy" id="427351"/>
    <lineage>
        <taxon>Bacteria</taxon>
        <taxon>Pseudomonadati</taxon>
        <taxon>Campylobacterota</taxon>
        <taxon>Epsilonproteobacteria</taxon>
        <taxon>Campylobacterales</taxon>
        <taxon>Helicobacteraceae</taxon>
        <taxon>Helicobacter</taxon>
    </lineage>
</organism>
<dbReference type="EC" id="2.7.4.16" evidence="2"/>
<keyword evidence="2" id="KW-0547">Nucleotide-binding</keyword>
<feature type="binding site" evidence="2">
    <location>
        <position position="67"/>
    </location>
    <ligand>
        <name>Mg(2+)</name>
        <dbReference type="ChEBI" id="CHEBI:18420"/>
        <label>3</label>
    </ligand>
</feature>
<feature type="binding site" evidence="2">
    <location>
        <position position="23"/>
    </location>
    <ligand>
        <name>Mg(2+)</name>
        <dbReference type="ChEBI" id="CHEBI:18420"/>
        <label>4</label>
    </ligand>
</feature>
<dbReference type="InterPro" id="IPR006283">
    <property type="entry name" value="ThiL-like"/>
</dbReference>
<comment type="pathway">
    <text evidence="2">Cofactor biosynthesis; thiamine diphosphate biosynthesis; thiamine diphosphate from thiamine phosphate: step 1/1.</text>
</comment>
<feature type="binding site" evidence="2">
    <location>
        <position position="200"/>
    </location>
    <ligand>
        <name>ATP</name>
        <dbReference type="ChEBI" id="CHEBI:30616"/>
    </ligand>
</feature>
<keyword evidence="2" id="KW-0460">Magnesium</keyword>
<feature type="binding site" evidence="2">
    <location>
        <begin position="114"/>
        <end position="115"/>
    </location>
    <ligand>
        <name>ATP</name>
        <dbReference type="ChEBI" id="CHEBI:30616"/>
    </ligand>
</feature>
<feature type="binding site" evidence="2">
    <location>
        <position position="67"/>
    </location>
    <ligand>
        <name>Mg(2+)</name>
        <dbReference type="ChEBI" id="CHEBI:18420"/>
        <label>4</label>
    </ligand>
</feature>
<keyword evidence="2 4" id="KW-0418">Kinase</keyword>
<keyword evidence="2" id="KW-0479">Metal-binding</keyword>
<feature type="binding site" evidence="2">
    <location>
        <position position="38"/>
    </location>
    <ligand>
        <name>Mg(2+)</name>
        <dbReference type="ChEBI" id="CHEBI:18420"/>
        <label>1</label>
    </ligand>
</feature>
<gene>
    <name evidence="2" type="primary">thiL</name>
    <name evidence="4" type="ORF">ACFOPX_00405</name>
</gene>
<dbReference type="EMBL" id="JBHRZO010000002">
    <property type="protein sequence ID" value="MFC3846999.1"/>
    <property type="molecule type" value="Genomic_DNA"/>
</dbReference>
<feature type="binding site" evidence="2">
    <location>
        <position position="45"/>
    </location>
    <ligand>
        <name>substrate</name>
    </ligand>
</feature>
<dbReference type="InterPro" id="IPR016188">
    <property type="entry name" value="PurM-like_N"/>
</dbReference>
<dbReference type="Gene3D" id="3.30.1330.10">
    <property type="entry name" value="PurM-like, N-terminal domain"/>
    <property type="match status" value="1"/>
</dbReference>
<keyword evidence="1 2" id="KW-0784">Thiamine biosynthesis</keyword>
<keyword evidence="5" id="KW-1185">Reference proteome</keyword>
<comment type="similarity">
    <text evidence="2">Belongs to the thiamine-monophosphate kinase family.</text>
</comment>
<feature type="binding site" evidence="2">
    <location>
        <position position="67"/>
    </location>
    <ligand>
        <name>Mg(2+)</name>
        <dbReference type="ChEBI" id="CHEBI:18420"/>
        <label>2</label>
    </ligand>
</feature>
<feature type="binding site" evidence="2">
    <location>
        <position position="232"/>
    </location>
    <ligand>
        <name>substrate</name>
    </ligand>
</feature>
<dbReference type="NCBIfam" id="NF004354">
    <property type="entry name" value="PRK05731.2-3"/>
    <property type="match status" value="1"/>
</dbReference>
<comment type="miscellaneous">
    <text evidence="2">Reaction mechanism of ThiL seems to utilize a direct, inline transfer of the gamma-phosphate of ATP to TMP rather than a phosphorylated enzyme intermediate.</text>
</comment>
<comment type="function">
    <text evidence="2">Catalyzes the ATP-dependent phosphorylation of thiamine-monophosphate (TMP) to form thiamine-pyrophosphate (TPP), the active form of vitamin B1.</text>
</comment>
<proteinExistence type="inferred from homology"/>
<evidence type="ECO:0000259" key="3">
    <source>
        <dbReference type="Pfam" id="PF00586"/>
    </source>
</evidence>
<comment type="caution">
    <text evidence="2">Lacks conserved residue(s) required for the propagation of feature annotation.</text>
</comment>
<dbReference type="HAMAP" id="MF_02128">
    <property type="entry name" value="TMP_kinase"/>
    <property type="match status" value="1"/>
</dbReference>
<evidence type="ECO:0000256" key="1">
    <source>
        <dbReference type="ARBA" id="ARBA00022977"/>
    </source>
</evidence>
<dbReference type="SUPFAM" id="SSF55326">
    <property type="entry name" value="PurM N-terminal domain-like"/>
    <property type="match status" value="1"/>
</dbReference>
<dbReference type="InterPro" id="IPR036676">
    <property type="entry name" value="PurM-like_C_sf"/>
</dbReference>
<evidence type="ECO:0000313" key="5">
    <source>
        <dbReference type="Proteomes" id="UP001595783"/>
    </source>
</evidence>
<dbReference type="Gene3D" id="3.90.650.10">
    <property type="entry name" value="PurM-like C-terminal domain"/>
    <property type="match status" value="1"/>
</dbReference>